<protein>
    <submittedName>
        <fullName evidence="2">Uncharacterized protein</fullName>
    </submittedName>
</protein>
<comment type="caution">
    <text evidence="2">The sequence shown here is derived from an EMBL/GenBank/DDBJ whole genome shotgun (WGS) entry which is preliminary data.</text>
</comment>
<dbReference type="EMBL" id="QNVI01000043">
    <property type="protein sequence ID" value="TDA38747.1"/>
    <property type="molecule type" value="Genomic_DNA"/>
</dbReference>
<proteinExistence type="predicted"/>
<evidence type="ECO:0000313" key="4">
    <source>
        <dbReference type="Proteomes" id="UP000317265"/>
    </source>
</evidence>
<evidence type="ECO:0000313" key="3">
    <source>
        <dbReference type="Proteomes" id="UP000316080"/>
    </source>
</evidence>
<dbReference type="EMBL" id="RXIH01000037">
    <property type="protein sequence ID" value="RZN55703.1"/>
    <property type="molecule type" value="Genomic_DNA"/>
</dbReference>
<evidence type="ECO:0000313" key="2">
    <source>
        <dbReference type="EMBL" id="TDA38747.1"/>
    </source>
</evidence>
<evidence type="ECO:0000313" key="1">
    <source>
        <dbReference type="EMBL" id="RZN55703.1"/>
    </source>
</evidence>
<dbReference type="Proteomes" id="UP000316080">
    <property type="component" value="Unassembled WGS sequence"/>
</dbReference>
<name>A0A523BCS8_9CREN</name>
<sequence length="80" mass="9092">MVKKNIFLENPLIIGEVTASAESIDEIMKLLRKAELVKTKYSKEPKKIMIILTAKKDIAKEIERIAEEKEVRLVIGKIIG</sequence>
<reference evidence="1 3" key="2">
    <citation type="journal article" date="2019" name="Nat. Microbiol.">
        <title>Wide diversity of methane and short-chain alkane metabolisms in uncultured archaea.</title>
        <authorList>
            <person name="Borrel G."/>
            <person name="Adam P.S."/>
            <person name="McKay L.J."/>
            <person name="Chen L.X."/>
            <person name="Sierra-Garcia I.N."/>
            <person name="Sieber C.M."/>
            <person name="Letourneur Q."/>
            <person name="Ghozlane A."/>
            <person name="Andersen G.L."/>
            <person name="Li W.J."/>
            <person name="Hallam S.J."/>
            <person name="Muyzer G."/>
            <person name="de Oliveira V.M."/>
            <person name="Inskeep W.P."/>
            <person name="Banfield J.F."/>
            <person name="Gribaldo S."/>
        </authorList>
    </citation>
    <scope>NUCLEOTIDE SEQUENCE [LARGE SCALE GENOMIC DNA]</scope>
    <source>
        <strain evidence="1">Verst-YHS</strain>
    </source>
</reference>
<dbReference type="Proteomes" id="UP000317265">
    <property type="component" value="Unassembled WGS sequence"/>
</dbReference>
<gene>
    <name evidence="2" type="ORF">DSO09_03655</name>
    <name evidence="1" type="ORF">EF809_04675</name>
</gene>
<dbReference type="AlphaFoldDB" id="A0A523BCS8"/>
<reference evidence="2 4" key="1">
    <citation type="journal article" date="2019" name="Nat. Microbiol.">
        <title>Expanding anaerobic alkane metabolism in the domain of Archaea.</title>
        <authorList>
            <person name="Wang Y."/>
            <person name="Wegener G."/>
            <person name="Hou J."/>
            <person name="Wang F."/>
            <person name="Xiao X."/>
        </authorList>
    </citation>
    <scope>NUCLEOTIDE SEQUENCE [LARGE SCALE GENOMIC DNA]</scope>
    <source>
        <strain evidence="2">WYZ-LMO11</strain>
    </source>
</reference>
<organism evidence="2 4">
    <name type="scientific">Thermoproteota archaeon</name>
    <dbReference type="NCBI Taxonomy" id="2056631"/>
    <lineage>
        <taxon>Archaea</taxon>
        <taxon>Thermoproteota</taxon>
    </lineage>
</organism>
<accession>A0A523BCS8</accession>